<accession>A0A1G7WEV7</accession>
<evidence type="ECO:0000313" key="2">
    <source>
        <dbReference type="EMBL" id="SDG70466.1"/>
    </source>
</evidence>
<dbReference type="OrthoDB" id="8159487at2"/>
<feature type="transmembrane region" description="Helical" evidence="1">
    <location>
        <begin position="90"/>
        <end position="107"/>
    </location>
</feature>
<keyword evidence="3" id="KW-1185">Reference proteome</keyword>
<gene>
    <name evidence="2" type="ORF">SAMN05216377_11499</name>
</gene>
<keyword evidence="1" id="KW-1133">Transmembrane helix</keyword>
<dbReference type="InterPro" id="IPR009339">
    <property type="entry name" value="DUF998"/>
</dbReference>
<dbReference type="AlphaFoldDB" id="A0A1G7WEV7"/>
<feature type="transmembrane region" description="Helical" evidence="1">
    <location>
        <begin position="16"/>
        <end position="37"/>
    </location>
</feature>
<protein>
    <recommendedName>
        <fullName evidence="4">DUF998 domain-containing protein</fullName>
    </recommendedName>
</protein>
<name>A0A1G7WEV7_PSEOR</name>
<dbReference type="Proteomes" id="UP000198967">
    <property type="component" value="Unassembled WGS sequence"/>
</dbReference>
<feature type="transmembrane region" description="Helical" evidence="1">
    <location>
        <begin position="127"/>
        <end position="149"/>
    </location>
</feature>
<sequence length="218" mass="21758">MGREGFDAGAAVTRSLLGWGVVAGPFYLVFGLVLALTRTGFDLARHPLSALLLGPGGWLQAVNLILTGIMVAAAAVGFGRAPWGRVGRTAGVLLGGYALCLVLSAVFPPDPVNGFPPGAAPQASTSGILHLAFGAVGFLALAASALVVAAALPGAAFSRVAGVVVVLGFVGGAALSPGGAGIALLWIAVVVGWVWLAVASVQAYRVVPHPELHRRAAA</sequence>
<dbReference type="RefSeq" id="WP_093087649.1">
    <property type="nucleotide sequence ID" value="NZ_FNBE01000014.1"/>
</dbReference>
<dbReference type="Pfam" id="PF06197">
    <property type="entry name" value="DUF998"/>
    <property type="match status" value="1"/>
</dbReference>
<evidence type="ECO:0000313" key="3">
    <source>
        <dbReference type="Proteomes" id="UP000198967"/>
    </source>
</evidence>
<reference evidence="2 3" key="1">
    <citation type="submission" date="2016-10" db="EMBL/GenBank/DDBJ databases">
        <authorList>
            <person name="de Groot N.N."/>
        </authorList>
    </citation>
    <scope>NUCLEOTIDE SEQUENCE [LARGE SCALE GENOMIC DNA]</scope>
    <source>
        <strain evidence="2 3">CGMCC 4.3143</strain>
    </source>
</reference>
<keyword evidence="1" id="KW-0472">Membrane</keyword>
<feature type="transmembrane region" description="Helical" evidence="1">
    <location>
        <begin position="156"/>
        <end position="176"/>
    </location>
</feature>
<keyword evidence="1" id="KW-0812">Transmembrane</keyword>
<dbReference type="EMBL" id="FNBE01000014">
    <property type="protein sequence ID" value="SDG70466.1"/>
    <property type="molecule type" value="Genomic_DNA"/>
</dbReference>
<feature type="transmembrane region" description="Helical" evidence="1">
    <location>
        <begin position="182"/>
        <end position="204"/>
    </location>
</feature>
<dbReference type="STRING" id="366584.SAMN05216377_11499"/>
<evidence type="ECO:0000256" key="1">
    <source>
        <dbReference type="SAM" id="Phobius"/>
    </source>
</evidence>
<organism evidence="2 3">
    <name type="scientific">Pseudonocardia oroxyli</name>
    <dbReference type="NCBI Taxonomy" id="366584"/>
    <lineage>
        <taxon>Bacteria</taxon>
        <taxon>Bacillati</taxon>
        <taxon>Actinomycetota</taxon>
        <taxon>Actinomycetes</taxon>
        <taxon>Pseudonocardiales</taxon>
        <taxon>Pseudonocardiaceae</taxon>
        <taxon>Pseudonocardia</taxon>
    </lineage>
</organism>
<proteinExistence type="predicted"/>
<evidence type="ECO:0008006" key="4">
    <source>
        <dbReference type="Google" id="ProtNLM"/>
    </source>
</evidence>
<feature type="transmembrane region" description="Helical" evidence="1">
    <location>
        <begin position="57"/>
        <end position="78"/>
    </location>
</feature>